<keyword evidence="3" id="KW-0611">Plant defense</keyword>
<dbReference type="InterPro" id="IPR027417">
    <property type="entry name" value="P-loop_NTPase"/>
</dbReference>
<keyword evidence="7" id="KW-1185">Reference proteome</keyword>
<dbReference type="SUPFAM" id="SSF52200">
    <property type="entry name" value="Toll/Interleukin receptor TIR domain"/>
    <property type="match status" value="1"/>
</dbReference>
<evidence type="ECO:0000259" key="5">
    <source>
        <dbReference type="PROSITE" id="PS50104"/>
    </source>
</evidence>
<feature type="region of interest" description="Disordered" evidence="4">
    <location>
        <begin position="1"/>
        <end position="22"/>
    </location>
</feature>
<feature type="domain" description="TIR" evidence="5">
    <location>
        <begin position="1"/>
        <end position="155"/>
    </location>
</feature>
<dbReference type="InterPro" id="IPR032675">
    <property type="entry name" value="LRR_dom_sf"/>
</dbReference>
<dbReference type="GO" id="GO:0006952">
    <property type="term" value="P:defense response"/>
    <property type="evidence" value="ECO:0007669"/>
    <property type="project" value="UniProtKB-KW"/>
</dbReference>
<dbReference type="PRINTS" id="PR00364">
    <property type="entry name" value="DISEASERSIST"/>
</dbReference>
<dbReference type="Pfam" id="PF01582">
    <property type="entry name" value="TIR"/>
    <property type="match status" value="1"/>
</dbReference>
<dbReference type="EMBL" id="JAXUIC010000007">
    <property type="protein sequence ID" value="KAK4580864.1"/>
    <property type="molecule type" value="Genomic_DNA"/>
</dbReference>
<accession>A0AAN7EX16</accession>
<evidence type="ECO:0000313" key="6">
    <source>
        <dbReference type="EMBL" id="KAK4580864.1"/>
    </source>
</evidence>
<dbReference type="InterPro" id="IPR002182">
    <property type="entry name" value="NB-ARC"/>
</dbReference>
<dbReference type="InterPro" id="IPR000157">
    <property type="entry name" value="TIR_dom"/>
</dbReference>
<dbReference type="InterPro" id="IPR042197">
    <property type="entry name" value="Apaf_helical"/>
</dbReference>
<dbReference type="AlphaFoldDB" id="A0AAN7EX16"/>
<dbReference type="InterPro" id="IPR044974">
    <property type="entry name" value="Disease_R_plants"/>
</dbReference>
<dbReference type="Gene3D" id="1.10.8.430">
    <property type="entry name" value="Helical domain of apoptotic protease-activating factors"/>
    <property type="match status" value="1"/>
</dbReference>
<dbReference type="SMART" id="SM00255">
    <property type="entry name" value="TIR"/>
    <property type="match status" value="1"/>
</dbReference>
<dbReference type="SUPFAM" id="SSF52540">
    <property type="entry name" value="P-loop containing nucleoside triphosphate hydrolases"/>
    <property type="match status" value="1"/>
</dbReference>
<proteinExistence type="predicted"/>
<evidence type="ECO:0000256" key="4">
    <source>
        <dbReference type="SAM" id="MobiDB-lite"/>
    </source>
</evidence>
<dbReference type="GO" id="GO:0007165">
    <property type="term" value="P:signal transduction"/>
    <property type="evidence" value="ECO:0007669"/>
    <property type="project" value="InterPro"/>
</dbReference>
<dbReference type="Pfam" id="PF23282">
    <property type="entry name" value="WHD_ROQ1"/>
    <property type="match status" value="1"/>
</dbReference>
<evidence type="ECO:0000256" key="3">
    <source>
        <dbReference type="ARBA" id="ARBA00022821"/>
    </source>
</evidence>
<evidence type="ECO:0000313" key="7">
    <source>
        <dbReference type="Proteomes" id="UP001324115"/>
    </source>
</evidence>
<dbReference type="GO" id="GO:0043531">
    <property type="term" value="F:ADP binding"/>
    <property type="evidence" value="ECO:0007669"/>
    <property type="project" value="InterPro"/>
</dbReference>
<dbReference type="InterPro" id="IPR036390">
    <property type="entry name" value="WH_DNA-bd_sf"/>
</dbReference>
<evidence type="ECO:0000256" key="1">
    <source>
        <dbReference type="ARBA" id="ARBA00022614"/>
    </source>
</evidence>
<dbReference type="SUPFAM" id="SSF46785">
    <property type="entry name" value="Winged helix' DNA-binding domain"/>
    <property type="match status" value="1"/>
</dbReference>
<reference evidence="6 7" key="1">
    <citation type="journal article" date="2023" name="G3 (Bethesda)">
        <title>A haplotype-resolved chromosome-scale genome for Quercus rubra L. provides insights into the genetics of adaptive traits for red oak species.</title>
        <authorList>
            <person name="Kapoor B."/>
            <person name="Jenkins J."/>
            <person name="Schmutz J."/>
            <person name="Zhebentyayeva T."/>
            <person name="Kuelheim C."/>
            <person name="Coggeshall M."/>
            <person name="Heim C."/>
            <person name="Lasky J.R."/>
            <person name="Leites L."/>
            <person name="Islam-Faridi N."/>
            <person name="Romero-Severson J."/>
            <person name="DeLeo V.L."/>
            <person name="Lucas S.M."/>
            <person name="Lazic D."/>
            <person name="Gailing O."/>
            <person name="Carlson J."/>
            <person name="Staton M."/>
        </authorList>
    </citation>
    <scope>NUCLEOTIDE SEQUENCE [LARGE SCALE GENOMIC DNA]</scope>
    <source>
        <strain evidence="6">Pseudo-F2</strain>
    </source>
</reference>
<dbReference type="PANTHER" id="PTHR11017">
    <property type="entry name" value="LEUCINE-RICH REPEAT-CONTAINING PROTEIN"/>
    <property type="match status" value="1"/>
</dbReference>
<dbReference type="SUPFAM" id="SSF52058">
    <property type="entry name" value="L domain-like"/>
    <property type="match status" value="1"/>
</dbReference>
<dbReference type="PROSITE" id="PS50104">
    <property type="entry name" value="TIR"/>
    <property type="match status" value="1"/>
</dbReference>
<name>A0AAN7EX16_QUERU</name>
<dbReference type="Proteomes" id="UP001324115">
    <property type="component" value="Unassembled WGS sequence"/>
</dbReference>
<gene>
    <name evidence="6" type="ORF">RGQ29_024492</name>
</gene>
<keyword evidence="2" id="KW-0677">Repeat</keyword>
<dbReference type="Gene3D" id="3.40.50.300">
    <property type="entry name" value="P-loop containing nucleotide triphosphate hydrolases"/>
    <property type="match status" value="1"/>
</dbReference>
<organism evidence="6 7">
    <name type="scientific">Quercus rubra</name>
    <name type="common">Northern red oak</name>
    <name type="synonym">Quercus borealis</name>
    <dbReference type="NCBI Taxonomy" id="3512"/>
    <lineage>
        <taxon>Eukaryota</taxon>
        <taxon>Viridiplantae</taxon>
        <taxon>Streptophyta</taxon>
        <taxon>Embryophyta</taxon>
        <taxon>Tracheophyta</taxon>
        <taxon>Spermatophyta</taxon>
        <taxon>Magnoliopsida</taxon>
        <taxon>eudicotyledons</taxon>
        <taxon>Gunneridae</taxon>
        <taxon>Pentapetalae</taxon>
        <taxon>rosids</taxon>
        <taxon>fabids</taxon>
        <taxon>Fagales</taxon>
        <taxon>Fagaceae</taxon>
        <taxon>Quercus</taxon>
    </lineage>
</organism>
<evidence type="ECO:0000256" key="2">
    <source>
        <dbReference type="ARBA" id="ARBA00022737"/>
    </source>
</evidence>
<dbReference type="Gene3D" id="3.80.10.10">
    <property type="entry name" value="Ribonuclease Inhibitor"/>
    <property type="match status" value="3"/>
</dbReference>
<dbReference type="Gene3D" id="3.40.50.10140">
    <property type="entry name" value="Toll/interleukin-1 receptor homology (TIR) domain"/>
    <property type="match status" value="1"/>
</dbReference>
<dbReference type="Pfam" id="PF00931">
    <property type="entry name" value="NB-ARC"/>
    <property type="match status" value="1"/>
</dbReference>
<feature type="compositionally biased region" description="Low complexity" evidence="4">
    <location>
        <begin position="1"/>
        <end position="15"/>
    </location>
</feature>
<keyword evidence="1" id="KW-0433">Leucine-rich repeat</keyword>
<protein>
    <recommendedName>
        <fullName evidence="5">TIR domain-containing protein</fullName>
    </recommendedName>
</protein>
<dbReference type="InterPro" id="IPR058192">
    <property type="entry name" value="WHD_ROQ1-like"/>
</dbReference>
<dbReference type="InterPro" id="IPR035897">
    <property type="entry name" value="Toll_tir_struct_dom_sf"/>
</dbReference>
<comment type="caution">
    <text evidence="6">The sequence shown here is derived from an EMBL/GenBank/DDBJ whole genome shotgun (WGS) entry which is preliminary data.</text>
</comment>
<sequence>METDSSSFPSSSSSSAARGKYDKGINTFKDDEKLEKGKTISLELSRAIEESQFAVVIFSKNYAFLTWCLDEIAKIFHYEKHMGMKILPIFYDVEPSDAFIEHEKRFKENIEKVKMWRDALTHVGNLTGWPLMNWPFSQVIRSIVRLIWHNLNNDAFLEVTKGLVGIDSHVVELESRLDVGSNDVRFIGIWAMGGMGKITLAWVVYHMVSKDFEACSFIEDVRENFEKNGFFPIQQKIIDQILMEKDLKIKDKYDGVFKIKNGLHHKRILLVLDDVDKLDLLDMLAREHDWFGPGNEIYEVKGLNDENALQLFCLKAFKKEHVTDDCMGLSNHFLKYARGLPLALEVLGSFLFGKSIDEWKSELERLKEYPIPEVFHVLQISFDGLHDTVKDIFLHIACFFNHNDKDHVVKVLDNLGLYVGIGLKELIDKSLLKIMDHDVVWMHDLLEEMGKNIVFQECPSDLGKRSRLWVFKDIEKVFRKNKVRDYLEKLNLFLAFIGSFLEEQGATWNPDAFLKMYNLKFLKVSYINYVPTHLPDDLRILDWAGYHSKSLPSSFQLDELVQLCLQWSKIEQLWIGIKHFQKLKFIDLSYSSNLIITLDFTGVQNLETLVLYHCNELHLSRCFNFDNLPENLGNVKGLKRLDLSGIAMKELPSSIERLPSLTSLNIHNCKDLVCLFNTTCDFRFHSVLDLSTCSRFKNLPENPWIIEGLGKLDLSKIVIEEFPSSGGLIGLTSLTLRSCENLVCLPSTICSLKSLESLDLSGCSNFDNLPKNLGNFKENPWIIKGLRKLDLSKTTIKEMPSSIGCLTKLTALTLRFCINLMCLPSTICSLKLLNYLDLYGCIKFNNLLVNIGNLKGLKWLDLCWSDIKEVPSSILDLSGNNFVSLLESMSQLSNLRRLYLEGCKSLQSLESVSSTIDSVIANNCTSLENLPELQFNPSRLDHSRLNF</sequence>
<dbReference type="PANTHER" id="PTHR11017:SF559">
    <property type="entry name" value="DISEASE RESISTANCE PROTEIN CHL1"/>
    <property type="match status" value="1"/>
</dbReference>